<dbReference type="AlphaFoldDB" id="A0A2A2KXQ9"/>
<dbReference type="EMBL" id="LIAE01007518">
    <property type="protein sequence ID" value="PAV78781.1"/>
    <property type="molecule type" value="Genomic_DNA"/>
</dbReference>
<keyword evidence="3" id="KW-1185">Reference proteome</keyword>
<name>A0A2A2KXQ9_9BILA</name>
<accession>A0A2A2KXQ9</accession>
<protein>
    <submittedName>
        <fullName evidence="2">Uncharacterized protein</fullName>
    </submittedName>
</protein>
<feature type="region of interest" description="Disordered" evidence="1">
    <location>
        <begin position="44"/>
        <end position="93"/>
    </location>
</feature>
<reference evidence="2 3" key="1">
    <citation type="journal article" date="2017" name="Curr. Biol.">
        <title>Genome architecture and evolution of a unichromosomal asexual nematode.</title>
        <authorList>
            <person name="Fradin H."/>
            <person name="Zegar C."/>
            <person name="Gutwein M."/>
            <person name="Lucas J."/>
            <person name="Kovtun M."/>
            <person name="Corcoran D."/>
            <person name="Baugh L.R."/>
            <person name="Kiontke K."/>
            <person name="Gunsalus K."/>
            <person name="Fitch D.H."/>
            <person name="Piano F."/>
        </authorList>
    </citation>
    <scope>NUCLEOTIDE SEQUENCE [LARGE SCALE GENOMIC DNA]</scope>
    <source>
        <strain evidence="2">PF1309</strain>
    </source>
</reference>
<evidence type="ECO:0000256" key="1">
    <source>
        <dbReference type="SAM" id="MobiDB-lite"/>
    </source>
</evidence>
<feature type="region of interest" description="Disordered" evidence="1">
    <location>
        <begin position="124"/>
        <end position="143"/>
    </location>
</feature>
<dbReference type="Proteomes" id="UP000218231">
    <property type="component" value="Unassembled WGS sequence"/>
</dbReference>
<dbReference type="STRING" id="2018661.A0A2A2KXQ9"/>
<feature type="compositionally biased region" description="Polar residues" evidence="1">
    <location>
        <begin position="51"/>
        <end position="61"/>
    </location>
</feature>
<evidence type="ECO:0000313" key="3">
    <source>
        <dbReference type="Proteomes" id="UP000218231"/>
    </source>
</evidence>
<evidence type="ECO:0000313" key="2">
    <source>
        <dbReference type="EMBL" id="PAV78781.1"/>
    </source>
</evidence>
<proteinExistence type="predicted"/>
<comment type="caution">
    <text evidence="2">The sequence shown here is derived from an EMBL/GenBank/DDBJ whole genome shotgun (WGS) entry which is preliminary data.</text>
</comment>
<sequence length="253" mass="27892">MPSSSAPPPSTQSDAEVSQLKSEVDMLSLKLLRVKAQLANRLKTSNEHVQRQNANVSQQLELDQENRRRRRVFDDITSSSVDNSSSGTVPTDSVKFAHINRSSLANTNTNTTAERDTLDSRLSTVLFSPSPHGSLKSPPTPQPTRLNISIGYDDRSFASVSQSPASRLKRNSQSMPMLEQIIQQRTIKRSPFLNKVDKRIYKGSACVSSSAVAASSFASSSIALLSMCNHEEFVEAIKHRFKLGQCWVRQGTA</sequence>
<gene>
    <name evidence="2" type="ORF">WR25_07277</name>
</gene>
<organism evidence="2 3">
    <name type="scientific">Diploscapter pachys</name>
    <dbReference type="NCBI Taxonomy" id="2018661"/>
    <lineage>
        <taxon>Eukaryota</taxon>
        <taxon>Metazoa</taxon>
        <taxon>Ecdysozoa</taxon>
        <taxon>Nematoda</taxon>
        <taxon>Chromadorea</taxon>
        <taxon>Rhabditida</taxon>
        <taxon>Rhabditina</taxon>
        <taxon>Rhabditomorpha</taxon>
        <taxon>Rhabditoidea</taxon>
        <taxon>Rhabditidae</taxon>
        <taxon>Diploscapter</taxon>
    </lineage>
</organism>